<comment type="subcellular location">
    <subcellularLocation>
        <location evidence="1">Cell inner membrane</location>
        <topology evidence="1">Multi-pass membrane protein</topology>
    </subcellularLocation>
</comment>
<reference evidence="21 22" key="1">
    <citation type="journal article" date="2019" name="Genome Biol. Evol.">
        <title>Day and night: Metabolic profiles and evolutionary relationships of six axenic non-marine cyanobacteria.</title>
        <authorList>
            <person name="Will S.E."/>
            <person name="Henke P."/>
            <person name="Boedeker C."/>
            <person name="Huang S."/>
            <person name="Brinkmann H."/>
            <person name="Rohde M."/>
            <person name="Jarek M."/>
            <person name="Friedl T."/>
            <person name="Seufert S."/>
            <person name="Schumacher M."/>
            <person name="Overmann J."/>
            <person name="Neumann-Schaal M."/>
            <person name="Petersen J."/>
        </authorList>
    </citation>
    <scope>NUCLEOTIDE SEQUENCE [LARGE SCALE GENOMIC DNA]</scope>
    <source>
        <strain evidence="21 22">PCC 6912</strain>
    </source>
</reference>
<dbReference type="EC" id="2.7.10.2" evidence="5"/>
<dbReference type="STRING" id="211165.GCA_000317285_04468"/>
<dbReference type="InterPro" id="IPR005702">
    <property type="entry name" value="Wzc-like_C"/>
</dbReference>
<comment type="caution">
    <text evidence="21">The sequence shown here is derived from an EMBL/GenBank/DDBJ whole genome shotgun (WGS) entry which is preliminary data.</text>
</comment>
<dbReference type="AlphaFoldDB" id="A0A3S1A1C3"/>
<evidence type="ECO:0000256" key="6">
    <source>
        <dbReference type="ARBA" id="ARBA00022475"/>
    </source>
</evidence>
<proteinExistence type="inferred from homology"/>
<dbReference type="EMBL" id="RSCJ01000003">
    <property type="protein sequence ID" value="RUR85080.1"/>
    <property type="molecule type" value="Genomic_DNA"/>
</dbReference>
<evidence type="ECO:0000256" key="14">
    <source>
        <dbReference type="ARBA" id="ARBA00023136"/>
    </source>
</evidence>
<gene>
    <name evidence="21" type="ORF">PCC6912_11960</name>
</gene>
<evidence type="ECO:0000313" key="22">
    <source>
        <dbReference type="Proteomes" id="UP000268857"/>
    </source>
</evidence>
<evidence type="ECO:0000259" key="19">
    <source>
        <dbReference type="Pfam" id="PF02706"/>
    </source>
</evidence>
<sequence length="775" mass="87146">MINTELERGKLVITSQKSSDDLRKTPTIFTSLRQRRFLIVGVSCVVMSVASFMAFSAKPVYRSSMQLLVNSSLDERELLSNAQEGLLKDLIEPKLEAFDYTPNMRLIVSSKIIQKAVNALSAEYPNITVEEIKGKNPYWKPLVVKELDEETGVDPAYEQVFELSFESSDPLKAQKVLQALQTAFRDYNIEQQKYRVNKALALVNDRLPTMKQQLQLAEEKLEKFRKKHNIFDPEIQGKILLESLGDTKKQLQSTRAQLQNLQARQKNIEKELALSSSNTSSSSLGESSHYQVLLDEIQKTESTLAQERQRYTDDFPAVQKLIEQRQSQVNLLREEIRQLLSTSNQQTQASVLRVLNTANTRAAQPINWQALKRSLAEKVPALESTRQPLLTKGQLKEVEPELAQKLIEVETTIKGLRANEKSLVESEQKFSSELSKYPKLISEYKRLQSGVEANRKQLEQLTQAQQSLGLKISQTNLDWQVLEEPQRGIDVGSNRLLFLVGGAIAAPILGIAAALMGGLSNSVIYSPQELKKLTNLRILATVPKLRPFNHRWQGWRLPWKWGRTKADFKAAEIFDEKPSQQTLDMAYQNIQIIKSPLSFKSLMVTSAVPGEGKTTLAVELAVSAARMHRRVLLIDANLHQPNLHKTLELSNDWGLSLLLVDEANTSFENYIQPIHPSIDVLTAGSTTENTVKLLSSRRMKELVELFEDTYDLVLIDAPAILTMVDARILATFCNSIVMVARIGKVTQTQLIQATDILSNLNLIGIIANLASSSHA</sequence>
<keyword evidence="12" id="KW-0067">ATP-binding</keyword>
<organism evidence="21 22">
    <name type="scientific">Chlorogloeopsis fritschii PCC 6912</name>
    <dbReference type="NCBI Taxonomy" id="211165"/>
    <lineage>
        <taxon>Bacteria</taxon>
        <taxon>Bacillati</taxon>
        <taxon>Cyanobacteriota</taxon>
        <taxon>Cyanophyceae</taxon>
        <taxon>Nostocales</taxon>
        <taxon>Chlorogloeopsidaceae</taxon>
        <taxon>Chlorogloeopsis</taxon>
    </lineage>
</organism>
<evidence type="ECO:0000259" key="20">
    <source>
        <dbReference type="Pfam" id="PF13614"/>
    </source>
</evidence>
<feature type="coiled-coil region" evidence="17">
    <location>
        <begin position="200"/>
        <end position="342"/>
    </location>
</feature>
<keyword evidence="22" id="KW-1185">Reference proteome</keyword>
<dbReference type="InterPro" id="IPR050445">
    <property type="entry name" value="Bact_polysacc_biosynth/exp"/>
</dbReference>
<keyword evidence="10" id="KW-0547">Nucleotide-binding</keyword>
<evidence type="ECO:0000256" key="4">
    <source>
        <dbReference type="ARBA" id="ARBA00008883"/>
    </source>
</evidence>
<dbReference type="PANTHER" id="PTHR32309:SF13">
    <property type="entry name" value="FERRIC ENTEROBACTIN TRANSPORT PROTEIN FEPE"/>
    <property type="match status" value="1"/>
</dbReference>
<evidence type="ECO:0000256" key="2">
    <source>
        <dbReference type="ARBA" id="ARBA00006683"/>
    </source>
</evidence>
<keyword evidence="9 18" id="KW-0812">Transmembrane</keyword>
<accession>A0A3S1A1C3</accession>
<dbReference type="Pfam" id="PF13614">
    <property type="entry name" value="AAA_31"/>
    <property type="match status" value="1"/>
</dbReference>
<comment type="similarity">
    <text evidence="3">Belongs to the CpsD/CapB family.</text>
</comment>
<evidence type="ECO:0000256" key="1">
    <source>
        <dbReference type="ARBA" id="ARBA00004429"/>
    </source>
</evidence>
<keyword evidence="17" id="KW-0175">Coiled coil</keyword>
<dbReference type="GO" id="GO:0004715">
    <property type="term" value="F:non-membrane spanning protein tyrosine kinase activity"/>
    <property type="evidence" value="ECO:0007669"/>
    <property type="project" value="UniProtKB-EC"/>
</dbReference>
<dbReference type="Proteomes" id="UP000268857">
    <property type="component" value="Unassembled WGS sequence"/>
</dbReference>
<evidence type="ECO:0000256" key="5">
    <source>
        <dbReference type="ARBA" id="ARBA00011903"/>
    </source>
</evidence>
<feature type="transmembrane region" description="Helical" evidence="18">
    <location>
        <begin position="37"/>
        <end position="57"/>
    </location>
</feature>
<keyword evidence="6" id="KW-1003">Cell membrane</keyword>
<dbReference type="RefSeq" id="WP_016874974.1">
    <property type="nucleotide sequence ID" value="NZ_AJLN01000108.1"/>
</dbReference>
<keyword evidence="13 18" id="KW-1133">Transmembrane helix</keyword>
<evidence type="ECO:0000256" key="17">
    <source>
        <dbReference type="SAM" id="Coils"/>
    </source>
</evidence>
<dbReference type="Gene3D" id="3.40.50.300">
    <property type="entry name" value="P-loop containing nucleotide triphosphate hydrolases"/>
    <property type="match status" value="1"/>
</dbReference>
<dbReference type="OrthoDB" id="580971at2"/>
<evidence type="ECO:0000256" key="18">
    <source>
        <dbReference type="SAM" id="Phobius"/>
    </source>
</evidence>
<comment type="similarity">
    <text evidence="2">Belongs to the CpsC/CapA family.</text>
</comment>
<dbReference type="CDD" id="cd05387">
    <property type="entry name" value="BY-kinase"/>
    <property type="match status" value="1"/>
</dbReference>
<evidence type="ECO:0000256" key="8">
    <source>
        <dbReference type="ARBA" id="ARBA00022679"/>
    </source>
</evidence>
<keyword evidence="8" id="KW-0808">Transferase</keyword>
<evidence type="ECO:0000256" key="16">
    <source>
        <dbReference type="ARBA" id="ARBA00051245"/>
    </source>
</evidence>
<evidence type="ECO:0000256" key="11">
    <source>
        <dbReference type="ARBA" id="ARBA00022777"/>
    </source>
</evidence>
<evidence type="ECO:0000256" key="3">
    <source>
        <dbReference type="ARBA" id="ARBA00007316"/>
    </source>
</evidence>
<name>A0A3S1A1C3_CHLFR</name>
<evidence type="ECO:0000256" key="12">
    <source>
        <dbReference type="ARBA" id="ARBA00022840"/>
    </source>
</evidence>
<protein>
    <recommendedName>
        <fullName evidence="5">non-specific protein-tyrosine kinase</fullName>
        <ecNumber evidence="5">2.7.10.2</ecNumber>
    </recommendedName>
</protein>
<dbReference type="NCBIfam" id="TIGR01007">
    <property type="entry name" value="eps_fam"/>
    <property type="match status" value="1"/>
</dbReference>
<keyword evidence="11" id="KW-0418">Kinase</keyword>
<dbReference type="GO" id="GO:0005886">
    <property type="term" value="C:plasma membrane"/>
    <property type="evidence" value="ECO:0007669"/>
    <property type="project" value="UniProtKB-SubCell"/>
</dbReference>
<evidence type="ECO:0000256" key="7">
    <source>
        <dbReference type="ARBA" id="ARBA00022519"/>
    </source>
</evidence>
<evidence type="ECO:0000256" key="15">
    <source>
        <dbReference type="ARBA" id="ARBA00023137"/>
    </source>
</evidence>
<evidence type="ECO:0000256" key="13">
    <source>
        <dbReference type="ARBA" id="ARBA00022989"/>
    </source>
</evidence>
<feature type="domain" description="Polysaccharide chain length determinant N-terminal" evidence="19">
    <location>
        <begin position="28"/>
        <end position="92"/>
    </location>
</feature>
<dbReference type="InterPro" id="IPR027417">
    <property type="entry name" value="P-loop_NTPase"/>
</dbReference>
<dbReference type="InterPro" id="IPR003856">
    <property type="entry name" value="LPS_length_determ_N"/>
</dbReference>
<evidence type="ECO:0000256" key="9">
    <source>
        <dbReference type="ARBA" id="ARBA00022692"/>
    </source>
</evidence>
<evidence type="ECO:0000313" key="21">
    <source>
        <dbReference type="EMBL" id="RUR85080.1"/>
    </source>
</evidence>
<keyword evidence="14 18" id="KW-0472">Membrane</keyword>
<dbReference type="InterPro" id="IPR025669">
    <property type="entry name" value="AAA_dom"/>
</dbReference>
<dbReference type="SUPFAM" id="SSF52540">
    <property type="entry name" value="P-loop containing nucleoside triphosphate hydrolases"/>
    <property type="match status" value="1"/>
</dbReference>
<dbReference type="GO" id="GO:0005524">
    <property type="term" value="F:ATP binding"/>
    <property type="evidence" value="ECO:0007669"/>
    <property type="project" value="UniProtKB-KW"/>
</dbReference>
<comment type="catalytic activity">
    <reaction evidence="16">
        <text>L-tyrosyl-[protein] + ATP = O-phospho-L-tyrosyl-[protein] + ADP + H(+)</text>
        <dbReference type="Rhea" id="RHEA:10596"/>
        <dbReference type="Rhea" id="RHEA-COMP:10136"/>
        <dbReference type="Rhea" id="RHEA-COMP:20101"/>
        <dbReference type="ChEBI" id="CHEBI:15378"/>
        <dbReference type="ChEBI" id="CHEBI:30616"/>
        <dbReference type="ChEBI" id="CHEBI:46858"/>
        <dbReference type="ChEBI" id="CHEBI:61978"/>
        <dbReference type="ChEBI" id="CHEBI:456216"/>
        <dbReference type="EC" id="2.7.10.2"/>
    </reaction>
</comment>
<evidence type="ECO:0000256" key="10">
    <source>
        <dbReference type="ARBA" id="ARBA00022741"/>
    </source>
</evidence>
<feature type="domain" description="AAA" evidence="20">
    <location>
        <begin position="610"/>
        <end position="740"/>
    </location>
</feature>
<dbReference type="Pfam" id="PF02706">
    <property type="entry name" value="Wzz"/>
    <property type="match status" value="1"/>
</dbReference>
<comment type="similarity">
    <text evidence="4">Belongs to the etk/wzc family.</text>
</comment>
<keyword evidence="7" id="KW-0997">Cell inner membrane</keyword>
<dbReference type="PANTHER" id="PTHR32309">
    <property type="entry name" value="TYROSINE-PROTEIN KINASE"/>
    <property type="match status" value="1"/>
</dbReference>
<keyword evidence="15" id="KW-0829">Tyrosine-protein kinase</keyword>